<protein>
    <submittedName>
        <fullName evidence="4">DNA starvation/stationary phase protection protein</fullName>
    </submittedName>
</protein>
<dbReference type="CDD" id="cd01043">
    <property type="entry name" value="DPS"/>
    <property type="match status" value="1"/>
</dbReference>
<dbReference type="PANTHER" id="PTHR42932:SF2">
    <property type="entry name" value="DNA PROTECTION DURING STARVATION PROTEIN 1"/>
    <property type="match status" value="1"/>
</dbReference>
<feature type="domain" description="Ferritin/DPS" evidence="3">
    <location>
        <begin position="18"/>
        <end position="154"/>
    </location>
</feature>
<dbReference type="PANTHER" id="PTHR42932">
    <property type="entry name" value="GENERAL STRESS PROTEIN 20U"/>
    <property type="match status" value="1"/>
</dbReference>
<evidence type="ECO:0000256" key="1">
    <source>
        <dbReference type="ARBA" id="ARBA00009497"/>
    </source>
</evidence>
<dbReference type="InterPro" id="IPR012347">
    <property type="entry name" value="Ferritin-like"/>
</dbReference>
<proteinExistence type="inferred from homology"/>
<evidence type="ECO:0000259" key="3">
    <source>
        <dbReference type="Pfam" id="PF00210"/>
    </source>
</evidence>
<dbReference type="SUPFAM" id="SSF47240">
    <property type="entry name" value="Ferritin-like"/>
    <property type="match status" value="1"/>
</dbReference>
<organism evidence="4 5">
    <name type="scientific">Actinomadura harenae</name>
    <dbReference type="NCBI Taxonomy" id="2483351"/>
    <lineage>
        <taxon>Bacteria</taxon>
        <taxon>Bacillati</taxon>
        <taxon>Actinomycetota</taxon>
        <taxon>Actinomycetes</taxon>
        <taxon>Streptosporangiales</taxon>
        <taxon>Thermomonosporaceae</taxon>
        <taxon>Actinomadura</taxon>
    </lineage>
</organism>
<dbReference type="InterPro" id="IPR002177">
    <property type="entry name" value="DPS_DNA-bd"/>
</dbReference>
<dbReference type="AlphaFoldDB" id="A0A3M2LP87"/>
<dbReference type="InterPro" id="IPR009078">
    <property type="entry name" value="Ferritin-like_SF"/>
</dbReference>
<dbReference type="PIRSF" id="PIRSF005900">
    <property type="entry name" value="Dps"/>
    <property type="match status" value="1"/>
</dbReference>
<dbReference type="PROSITE" id="PS00818">
    <property type="entry name" value="DPS_1"/>
    <property type="match status" value="1"/>
</dbReference>
<accession>A0A3M2LP87</accession>
<dbReference type="RefSeq" id="WP_122197888.1">
    <property type="nucleotide sequence ID" value="NZ_JBHSKC010000003.1"/>
</dbReference>
<sequence length="155" mass="16873">MAVVKSPLSETARTVTGEALQGALVDLVDLSLYAKQAHWNLVGPRFKVVHEHLDEIVDLARQAQDDVAERAVAIGVNPDGRSRTVADRTEIQQLEPGDLADDKVVAAVADALFEIIGRFRGRIAATGEPDPVTQDLLIGITADLEKQHWMFRAQA</sequence>
<dbReference type="EMBL" id="RFFG01000071">
    <property type="protein sequence ID" value="RMI39249.1"/>
    <property type="molecule type" value="Genomic_DNA"/>
</dbReference>
<dbReference type="GO" id="GO:0016722">
    <property type="term" value="F:oxidoreductase activity, acting on metal ions"/>
    <property type="evidence" value="ECO:0007669"/>
    <property type="project" value="InterPro"/>
</dbReference>
<reference evidence="4 5" key="1">
    <citation type="submission" date="2018-10" db="EMBL/GenBank/DDBJ databases">
        <title>Isolation from soil.</title>
        <authorList>
            <person name="Hu J."/>
        </authorList>
    </citation>
    <scope>NUCLEOTIDE SEQUENCE [LARGE SCALE GENOMIC DNA]</scope>
    <source>
        <strain evidence="4 5">NEAU-Ht49</strain>
    </source>
</reference>
<dbReference type="GO" id="GO:0008199">
    <property type="term" value="F:ferric iron binding"/>
    <property type="evidence" value="ECO:0007669"/>
    <property type="project" value="InterPro"/>
</dbReference>
<name>A0A3M2LP87_9ACTN</name>
<dbReference type="Gene3D" id="1.20.1260.10">
    <property type="match status" value="1"/>
</dbReference>
<evidence type="ECO:0000256" key="2">
    <source>
        <dbReference type="RuleBase" id="RU003875"/>
    </source>
</evidence>
<evidence type="ECO:0000313" key="4">
    <source>
        <dbReference type="EMBL" id="RMI39249.1"/>
    </source>
</evidence>
<evidence type="ECO:0000313" key="5">
    <source>
        <dbReference type="Proteomes" id="UP000282674"/>
    </source>
</evidence>
<dbReference type="OrthoDB" id="9797687at2"/>
<comment type="caution">
    <text evidence="4">The sequence shown here is derived from an EMBL/GenBank/DDBJ whole genome shotgun (WGS) entry which is preliminary data.</text>
</comment>
<dbReference type="Proteomes" id="UP000282674">
    <property type="component" value="Unassembled WGS sequence"/>
</dbReference>
<keyword evidence="5" id="KW-1185">Reference proteome</keyword>
<dbReference type="Pfam" id="PF00210">
    <property type="entry name" value="Ferritin"/>
    <property type="match status" value="1"/>
</dbReference>
<dbReference type="InterPro" id="IPR023188">
    <property type="entry name" value="DPS_DNA-bd_CS"/>
</dbReference>
<comment type="similarity">
    <text evidence="1 2">Belongs to the Dps family.</text>
</comment>
<gene>
    <name evidence="4" type="ORF">EBO15_30325</name>
</gene>
<dbReference type="InterPro" id="IPR008331">
    <property type="entry name" value="Ferritin_DPS_dom"/>
</dbReference>
<dbReference type="PRINTS" id="PR01346">
    <property type="entry name" value="HELNAPAPROT"/>
</dbReference>